<dbReference type="PROSITE" id="PS00086">
    <property type="entry name" value="CYTOCHROME_P450"/>
    <property type="match status" value="1"/>
</dbReference>
<reference evidence="8" key="1">
    <citation type="submission" date="2023-10" db="EMBL/GenBank/DDBJ databases">
        <title>Chromosome-level genome of the transformable northern wattle, Acacia crassicarpa.</title>
        <authorList>
            <person name="Massaro I."/>
            <person name="Sinha N.R."/>
            <person name="Poethig S."/>
            <person name="Leichty A.R."/>
        </authorList>
    </citation>
    <scope>NUCLEOTIDE SEQUENCE</scope>
    <source>
        <strain evidence="8">Acra3RX</strain>
        <tissue evidence="8">Leaf</tissue>
    </source>
</reference>
<dbReference type="PANTHER" id="PTHR47950:SF48">
    <property type="entry name" value="CYTOCHROME P450 FAMILY PROTEIN, EXPRESSED"/>
    <property type="match status" value="1"/>
</dbReference>
<protein>
    <recommendedName>
        <fullName evidence="10">Geraniol 8-hydroxylase-like</fullName>
    </recommendedName>
</protein>
<feature type="chain" id="PRO_5042095343" description="Geraniol 8-hydroxylase-like" evidence="7">
    <location>
        <begin position="20"/>
        <end position="502"/>
    </location>
</feature>
<dbReference type="PRINTS" id="PR00463">
    <property type="entry name" value="EP450I"/>
</dbReference>
<keyword evidence="7" id="KW-0732">Signal</keyword>
<evidence type="ECO:0000256" key="5">
    <source>
        <dbReference type="PIRSR" id="PIRSR602401-1"/>
    </source>
</evidence>
<dbReference type="InterPro" id="IPR017972">
    <property type="entry name" value="Cyt_P450_CS"/>
</dbReference>
<evidence type="ECO:0000256" key="6">
    <source>
        <dbReference type="RuleBase" id="RU000461"/>
    </source>
</evidence>
<comment type="cofactor">
    <cofactor evidence="5">
        <name>heme</name>
        <dbReference type="ChEBI" id="CHEBI:30413"/>
    </cofactor>
</comment>
<evidence type="ECO:0000256" key="2">
    <source>
        <dbReference type="ARBA" id="ARBA00022723"/>
    </source>
</evidence>
<dbReference type="EMBL" id="JAWXYG010000009">
    <property type="protein sequence ID" value="KAK4262679.1"/>
    <property type="molecule type" value="Genomic_DNA"/>
</dbReference>
<evidence type="ECO:0000313" key="8">
    <source>
        <dbReference type="EMBL" id="KAK4262679.1"/>
    </source>
</evidence>
<evidence type="ECO:0000256" key="3">
    <source>
        <dbReference type="ARBA" id="ARBA00023002"/>
    </source>
</evidence>
<keyword evidence="5 6" id="KW-0349">Heme</keyword>
<evidence type="ECO:0008006" key="10">
    <source>
        <dbReference type="Google" id="ProtNLM"/>
    </source>
</evidence>
<dbReference type="GO" id="GO:0005506">
    <property type="term" value="F:iron ion binding"/>
    <property type="evidence" value="ECO:0007669"/>
    <property type="project" value="InterPro"/>
</dbReference>
<name>A0AAE1J6S8_9FABA</name>
<dbReference type="Pfam" id="PF00067">
    <property type="entry name" value="p450"/>
    <property type="match status" value="1"/>
</dbReference>
<dbReference type="Proteomes" id="UP001293593">
    <property type="component" value="Unassembled WGS sequence"/>
</dbReference>
<dbReference type="FunFam" id="1.10.630.10:FF:000007">
    <property type="entry name" value="Cytochrome P450 76C4"/>
    <property type="match status" value="1"/>
</dbReference>
<dbReference type="InterPro" id="IPR002401">
    <property type="entry name" value="Cyt_P450_E_grp-I"/>
</dbReference>
<keyword evidence="3 6" id="KW-0560">Oxidoreductase</keyword>
<comment type="similarity">
    <text evidence="1 6">Belongs to the cytochrome P450 family.</text>
</comment>
<sequence>MDLVSCILIYVLTSILVQALCSFYGRSSGGDHRLPPGPHPFPVIGNLLELGDKPHKSLTKLAKTFGPIMSLRLGQVTTVVVSSADMAKGVLLTHDQFLSDRTVPDAIKAVNHHDYSLPFLPVSPRWRSLRKLCNNQLFGHKVLDASQDLRRSKVQQLIQEVEQSSVTGEAVDIGKVAFKTTLNLLSNTIFSVDLVQSAGTVGEFRETVAGIMKEVGAPNMADYFPVLKKLDPQGVKRRTAIHFSRILDVFHDLVSRRKKLRENTGSFTKNDMLDVLLSEENREEMEGERIQRLSLDLFAAGSDTTTSTVEWGMAELLRNPRVMEKAKAELEEAMEKGKPVEESDIARLPYLQAVLKETFRLHPAVPFLLPRKAEIDVELGGYTIPKGAQVLVNVWAIGRDASIWENPEEFMPERFMGSEIDVKGRNFELIPFGAGRRLCPGYPLAMRMLLLMLGSLVNCFDWQLAGGIKAEEMDMNDKFGITLEKAQSVTAAPYRVGQHCSK</sequence>
<dbReference type="SUPFAM" id="SSF48264">
    <property type="entry name" value="Cytochrome P450"/>
    <property type="match status" value="1"/>
</dbReference>
<dbReference type="GO" id="GO:0016705">
    <property type="term" value="F:oxidoreductase activity, acting on paired donors, with incorporation or reduction of molecular oxygen"/>
    <property type="evidence" value="ECO:0007669"/>
    <property type="project" value="InterPro"/>
</dbReference>
<evidence type="ECO:0000313" key="9">
    <source>
        <dbReference type="Proteomes" id="UP001293593"/>
    </source>
</evidence>
<comment type="caution">
    <text evidence="8">The sequence shown here is derived from an EMBL/GenBank/DDBJ whole genome shotgun (WGS) entry which is preliminary data.</text>
</comment>
<dbReference type="PANTHER" id="PTHR47950">
    <property type="entry name" value="CYTOCHROME P450, FAMILY 76, SUBFAMILY C, POLYPEPTIDE 5-RELATED"/>
    <property type="match status" value="1"/>
</dbReference>
<dbReference type="GO" id="GO:0004497">
    <property type="term" value="F:monooxygenase activity"/>
    <property type="evidence" value="ECO:0007669"/>
    <property type="project" value="UniProtKB-KW"/>
</dbReference>
<proteinExistence type="inferred from homology"/>
<evidence type="ECO:0000256" key="1">
    <source>
        <dbReference type="ARBA" id="ARBA00010617"/>
    </source>
</evidence>
<keyword evidence="4 5" id="KW-0408">Iron</keyword>
<gene>
    <name evidence="8" type="ORF">QN277_028213</name>
</gene>
<evidence type="ECO:0000256" key="4">
    <source>
        <dbReference type="ARBA" id="ARBA00023004"/>
    </source>
</evidence>
<accession>A0AAE1J6S8</accession>
<dbReference type="Gene3D" id="1.10.630.10">
    <property type="entry name" value="Cytochrome P450"/>
    <property type="match status" value="1"/>
</dbReference>
<dbReference type="InterPro" id="IPR036396">
    <property type="entry name" value="Cyt_P450_sf"/>
</dbReference>
<keyword evidence="2 5" id="KW-0479">Metal-binding</keyword>
<dbReference type="AlphaFoldDB" id="A0AAE1J6S8"/>
<dbReference type="PRINTS" id="PR00385">
    <property type="entry name" value="P450"/>
</dbReference>
<feature type="signal peptide" evidence="7">
    <location>
        <begin position="1"/>
        <end position="19"/>
    </location>
</feature>
<keyword evidence="6" id="KW-0503">Monooxygenase</keyword>
<dbReference type="GO" id="GO:0020037">
    <property type="term" value="F:heme binding"/>
    <property type="evidence" value="ECO:0007669"/>
    <property type="project" value="InterPro"/>
</dbReference>
<evidence type="ECO:0000256" key="7">
    <source>
        <dbReference type="SAM" id="SignalP"/>
    </source>
</evidence>
<keyword evidence="9" id="KW-1185">Reference proteome</keyword>
<organism evidence="8 9">
    <name type="scientific">Acacia crassicarpa</name>
    <name type="common">northern wattle</name>
    <dbReference type="NCBI Taxonomy" id="499986"/>
    <lineage>
        <taxon>Eukaryota</taxon>
        <taxon>Viridiplantae</taxon>
        <taxon>Streptophyta</taxon>
        <taxon>Embryophyta</taxon>
        <taxon>Tracheophyta</taxon>
        <taxon>Spermatophyta</taxon>
        <taxon>Magnoliopsida</taxon>
        <taxon>eudicotyledons</taxon>
        <taxon>Gunneridae</taxon>
        <taxon>Pentapetalae</taxon>
        <taxon>rosids</taxon>
        <taxon>fabids</taxon>
        <taxon>Fabales</taxon>
        <taxon>Fabaceae</taxon>
        <taxon>Caesalpinioideae</taxon>
        <taxon>mimosoid clade</taxon>
        <taxon>Acacieae</taxon>
        <taxon>Acacia</taxon>
    </lineage>
</organism>
<feature type="binding site" description="axial binding residue" evidence="5">
    <location>
        <position position="439"/>
    </location>
    <ligand>
        <name>heme</name>
        <dbReference type="ChEBI" id="CHEBI:30413"/>
    </ligand>
    <ligandPart>
        <name>Fe</name>
        <dbReference type="ChEBI" id="CHEBI:18248"/>
    </ligandPart>
</feature>
<dbReference type="InterPro" id="IPR001128">
    <property type="entry name" value="Cyt_P450"/>
</dbReference>
<dbReference type="CDD" id="cd11073">
    <property type="entry name" value="CYP76-like"/>
    <property type="match status" value="1"/>
</dbReference>